<evidence type="ECO:0000256" key="2">
    <source>
        <dbReference type="ARBA" id="ARBA00022741"/>
    </source>
</evidence>
<evidence type="ECO:0000256" key="3">
    <source>
        <dbReference type="ARBA" id="ARBA00022840"/>
    </source>
</evidence>
<dbReference type="STRING" id="1838286.Verru16b_03236"/>
<keyword evidence="5" id="KW-0378">Hydrolase</keyword>
<dbReference type="Proteomes" id="UP000095228">
    <property type="component" value="Chromosome"/>
</dbReference>
<dbReference type="PANTHER" id="PTHR42788">
    <property type="entry name" value="TAURINE IMPORT ATP-BINDING PROTEIN-RELATED"/>
    <property type="match status" value="1"/>
</dbReference>
<dbReference type="PROSITE" id="PS00211">
    <property type="entry name" value="ABC_TRANSPORTER_1"/>
    <property type="match status" value="1"/>
</dbReference>
<evidence type="ECO:0000256" key="1">
    <source>
        <dbReference type="ARBA" id="ARBA00022448"/>
    </source>
</evidence>
<dbReference type="InterPro" id="IPR003439">
    <property type="entry name" value="ABC_transporter-like_ATP-bd"/>
</dbReference>
<evidence type="ECO:0000313" key="5">
    <source>
        <dbReference type="EMBL" id="AOS46140.1"/>
    </source>
</evidence>
<keyword evidence="2" id="KW-0547">Nucleotide-binding</keyword>
<protein>
    <submittedName>
        <fullName evidence="5">Energy-coupling factor transporter ATP-binding protein EcfA1</fullName>
        <ecNumber evidence="5">3.6.3.-</ecNumber>
    </submittedName>
</protein>
<reference evidence="5 6" key="1">
    <citation type="submission" date="2016-06" db="EMBL/GenBank/DDBJ databases">
        <title>Three novel species with peptidoglycan cell walls form the new genus Lacunisphaera gen. nov. in the family Opitutaceae of the verrucomicrobial subdivision 4.</title>
        <authorList>
            <person name="Rast P."/>
            <person name="Gloeckner I."/>
            <person name="Jogler M."/>
            <person name="Boedeker C."/>
            <person name="Jeske O."/>
            <person name="Wiegand S."/>
            <person name="Reinhardt R."/>
            <person name="Schumann P."/>
            <person name="Rohde M."/>
            <person name="Spring S."/>
            <person name="Gloeckner F.O."/>
            <person name="Jogler C."/>
        </authorList>
    </citation>
    <scope>NUCLEOTIDE SEQUENCE [LARGE SCALE GENOMIC DNA]</scope>
    <source>
        <strain evidence="5 6">IG16b</strain>
    </source>
</reference>
<dbReference type="GO" id="GO:0005524">
    <property type="term" value="F:ATP binding"/>
    <property type="evidence" value="ECO:0007669"/>
    <property type="project" value="UniProtKB-KW"/>
</dbReference>
<keyword evidence="3 5" id="KW-0067">ATP-binding</keyword>
<dbReference type="KEGG" id="obg:Verru16b_03236"/>
<gene>
    <name evidence="5" type="primary">ecfA1</name>
    <name evidence="5" type="ORF">Verru16b_03236</name>
</gene>
<dbReference type="EC" id="3.6.3.-" evidence="5"/>
<dbReference type="SUPFAM" id="SSF52540">
    <property type="entry name" value="P-loop containing nucleoside triphosphate hydrolases"/>
    <property type="match status" value="1"/>
</dbReference>
<dbReference type="AlphaFoldDB" id="A0A1D8AZ17"/>
<name>A0A1D8AZ17_9BACT</name>
<proteinExistence type="predicted"/>
<keyword evidence="1" id="KW-0813">Transport</keyword>
<dbReference type="GO" id="GO:0016887">
    <property type="term" value="F:ATP hydrolysis activity"/>
    <property type="evidence" value="ECO:0007669"/>
    <property type="project" value="InterPro"/>
</dbReference>
<dbReference type="Pfam" id="PF00005">
    <property type="entry name" value="ABC_tran"/>
    <property type="match status" value="1"/>
</dbReference>
<keyword evidence="6" id="KW-1185">Reference proteome</keyword>
<sequence length="257" mass="28918">MNPAAPAVVVERLSFGYKSKLVDDHDLLFRDFSLKLMAGQFVALMGGSGSGKSTFAKLLAGTLTHEPAAITWRTDFTDRLSDIVYIDQAPMNAVFPWHSIRKNIMWPLESLGWNKTEIDSRTDELLELFGLQHLANSFPAHVSGGELQRLAVARSLSWKPKCLILDENFSMLDRRTKDVITHGLRQLSTRGQMTILLITHNLSDAMALADRCIIIGQRPVRVLGDFSVPLAFPRNEESREYQEAQEPLIEILRHGHL</sequence>
<dbReference type="RefSeq" id="WP_083270423.1">
    <property type="nucleotide sequence ID" value="NZ_CP016094.1"/>
</dbReference>
<dbReference type="OrthoDB" id="9801958at2"/>
<dbReference type="SMART" id="SM00382">
    <property type="entry name" value="AAA"/>
    <property type="match status" value="1"/>
</dbReference>
<dbReference type="InterPro" id="IPR027417">
    <property type="entry name" value="P-loop_NTPase"/>
</dbReference>
<evidence type="ECO:0000259" key="4">
    <source>
        <dbReference type="PROSITE" id="PS50893"/>
    </source>
</evidence>
<dbReference type="PROSITE" id="PS50893">
    <property type="entry name" value="ABC_TRANSPORTER_2"/>
    <property type="match status" value="1"/>
</dbReference>
<evidence type="ECO:0000313" key="6">
    <source>
        <dbReference type="Proteomes" id="UP000095228"/>
    </source>
</evidence>
<dbReference type="Gene3D" id="3.40.50.300">
    <property type="entry name" value="P-loop containing nucleotide triphosphate hydrolases"/>
    <property type="match status" value="1"/>
</dbReference>
<accession>A0A1D8AZ17</accession>
<organism evidence="5 6">
    <name type="scientific">Lacunisphaera limnophila</name>
    <dbReference type="NCBI Taxonomy" id="1838286"/>
    <lineage>
        <taxon>Bacteria</taxon>
        <taxon>Pseudomonadati</taxon>
        <taxon>Verrucomicrobiota</taxon>
        <taxon>Opitutia</taxon>
        <taxon>Opitutales</taxon>
        <taxon>Opitutaceae</taxon>
        <taxon>Lacunisphaera</taxon>
    </lineage>
</organism>
<dbReference type="EMBL" id="CP016094">
    <property type="protein sequence ID" value="AOS46140.1"/>
    <property type="molecule type" value="Genomic_DNA"/>
</dbReference>
<dbReference type="InterPro" id="IPR050166">
    <property type="entry name" value="ABC_transporter_ATP-bind"/>
</dbReference>
<dbReference type="PANTHER" id="PTHR42788:SF13">
    <property type="entry name" value="ALIPHATIC SULFONATES IMPORT ATP-BINDING PROTEIN SSUB"/>
    <property type="match status" value="1"/>
</dbReference>
<dbReference type="InterPro" id="IPR003593">
    <property type="entry name" value="AAA+_ATPase"/>
</dbReference>
<feature type="domain" description="ABC transporter" evidence="4">
    <location>
        <begin position="8"/>
        <end position="242"/>
    </location>
</feature>
<dbReference type="InterPro" id="IPR017871">
    <property type="entry name" value="ABC_transporter-like_CS"/>
</dbReference>